<keyword evidence="2" id="KW-0678">Repressor</keyword>
<dbReference type="GO" id="GO:0008270">
    <property type="term" value="F:zinc ion binding"/>
    <property type="evidence" value="ECO:0007669"/>
    <property type="project" value="TreeGrafter"/>
</dbReference>
<feature type="binding site" evidence="7">
    <location>
        <position position="99"/>
    </location>
    <ligand>
        <name>Zn(2+)</name>
        <dbReference type="ChEBI" id="CHEBI:29105"/>
    </ligand>
</feature>
<dbReference type="Proteomes" id="UP000199064">
    <property type="component" value="Unassembled WGS sequence"/>
</dbReference>
<dbReference type="EMBL" id="FNSL01000001">
    <property type="protein sequence ID" value="SEB49418.1"/>
    <property type="molecule type" value="Genomic_DNA"/>
</dbReference>
<keyword evidence="9" id="KW-1185">Reference proteome</keyword>
<dbReference type="Gene3D" id="3.30.1490.190">
    <property type="match status" value="1"/>
</dbReference>
<accession>A0A1H4JUF4</accession>
<feature type="binding site" evidence="7">
    <location>
        <position position="139"/>
    </location>
    <ligand>
        <name>Zn(2+)</name>
        <dbReference type="ChEBI" id="CHEBI:29105"/>
    </ligand>
</feature>
<sequence>MRTVDAHSDSRPNKVQHGRNQKLVLDVLRRADKPLGAYEVLRLLRDDGLRAPLQVYRALERLIAAGAVHRIESVNAYALCSHEHGDTDGHAVFTICTQCGHATELHEPELDRLLSRLACEQQFSTRATMVELSGVCKDCAND</sequence>
<organism evidence="8 9">
    <name type="scientific">Nitratireductor aquibiodomus</name>
    <dbReference type="NCBI Taxonomy" id="204799"/>
    <lineage>
        <taxon>Bacteria</taxon>
        <taxon>Pseudomonadati</taxon>
        <taxon>Pseudomonadota</taxon>
        <taxon>Alphaproteobacteria</taxon>
        <taxon>Hyphomicrobiales</taxon>
        <taxon>Phyllobacteriaceae</taxon>
        <taxon>Nitratireductor</taxon>
    </lineage>
</organism>
<gene>
    <name evidence="8" type="ORF">SAMN05216452_1656</name>
</gene>
<dbReference type="AlphaFoldDB" id="A0A1H4JUF4"/>
<dbReference type="GO" id="GO:0003700">
    <property type="term" value="F:DNA-binding transcription factor activity"/>
    <property type="evidence" value="ECO:0007669"/>
    <property type="project" value="InterPro"/>
</dbReference>
<reference evidence="9" key="1">
    <citation type="submission" date="2016-10" db="EMBL/GenBank/DDBJ databases">
        <authorList>
            <person name="Varghese N."/>
            <person name="Submissions S."/>
        </authorList>
    </citation>
    <scope>NUCLEOTIDE SEQUENCE [LARGE SCALE GENOMIC DNA]</scope>
    <source>
        <strain evidence="9">ES.061</strain>
    </source>
</reference>
<dbReference type="GO" id="GO:0045892">
    <property type="term" value="P:negative regulation of DNA-templated transcription"/>
    <property type="evidence" value="ECO:0007669"/>
    <property type="project" value="TreeGrafter"/>
</dbReference>
<evidence type="ECO:0000256" key="6">
    <source>
        <dbReference type="ARBA" id="ARBA00023163"/>
    </source>
</evidence>
<feature type="binding site" evidence="7">
    <location>
        <position position="96"/>
    </location>
    <ligand>
        <name>Zn(2+)</name>
        <dbReference type="ChEBI" id="CHEBI:29105"/>
    </ligand>
</feature>
<keyword evidence="7" id="KW-0479">Metal-binding</keyword>
<dbReference type="RefSeq" id="WP_090328151.1">
    <property type="nucleotide sequence ID" value="NZ_FNSL01000001.1"/>
</dbReference>
<keyword evidence="6" id="KW-0804">Transcription</keyword>
<evidence type="ECO:0000256" key="7">
    <source>
        <dbReference type="PIRSR" id="PIRSR602481-1"/>
    </source>
</evidence>
<dbReference type="GO" id="GO:0000976">
    <property type="term" value="F:transcription cis-regulatory region binding"/>
    <property type="evidence" value="ECO:0007669"/>
    <property type="project" value="TreeGrafter"/>
</dbReference>
<dbReference type="InterPro" id="IPR002481">
    <property type="entry name" value="FUR"/>
</dbReference>
<dbReference type="Gene3D" id="1.10.10.10">
    <property type="entry name" value="Winged helix-like DNA-binding domain superfamily/Winged helix DNA-binding domain"/>
    <property type="match status" value="1"/>
</dbReference>
<keyword evidence="5" id="KW-0238">DNA-binding</keyword>
<keyword evidence="4" id="KW-0805">Transcription regulation</keyword>
<dbReference type="GO" id="GO:0005829">
    <property type="term" value="C:cytosol"/>
    <property type="evidence" value="ECO:0007669"/>
    <property type="project" value="TreeGrafter"/>
</dbReference>
<evidence type="ECO:0000256" key="1">
    <source>
        <dbReference type="ARBA" id="ARBA00007957"/>
    </source>
</evidence>
<feature type="binding site" evidence="7">
    <location>
        <position position="136"/>
    </location>
    <ligand>
        <name>Zn(2+)</name>
        <dbReference type="ChEBI" id="CHEBI:29105"/>
    </ligand>
</feature>
<comment type="similarity">
    <text evidence="1">Belongs to the Fur family.</text>
</comment>
<name>A0A1H4JUF4_9HYPH</name>
<evidence type="ECO:0000256" key="3">
    <source>
        <dbReference type="ARBA" id="ARBA00022833"/>
    </source>
</evidence>
<evidence type="ECO:0000256" key="5">
    <source>
        <dbReference type="ARBA" id="ARBA00023125"/>
    </source>
</evidence>
<protein>
    <submittedName>
        <fullName evidence="8">Fur family transcriptional regulator, zinc uptake regulator</fullName>
    </submittedName>
</protein>
<dbReference type="GO" id="GO:1900376">
    <property type="term" value="P:regulation of secondary metabolite biosynthetic process"/>
    <property type="evidence" value="ECO:0007669"/>
    <property type="project" value="TreeGrafter"/>
</dbReference>
<evidence type="ECO:0000313" key="9">
    <source>
        <dbReference type="Proteomes" id="UP000199064"/>
    </source>
</evidence>
<dbReference type="InterPro" id="IPR036390">
    <property type="entry name" value="WH_DNA-bd_sf"/>
</dbReference>
<dbReference type="PANTHER" id="PTHR33202:SF6">
    <property type="entry name" value="ZINC UPTAKE REGULATION PROTEIN"/>
    <property type="match status" value="1"/>
</dbReference>
<dbReference type="PANTHER" id="PTHR33202">
    <property type="entry name" value="ZINC UPTAKE REGULATION PROTEIN"/>
    <property type="match status" value="1"/>
</dbReference>
<dbReference type="Pfam" id="PF01475">
    <property type="entry name" value="FUR"/>
    <property type="match status" value="1"/>
</dbReference>
<evidence type="ECO:0000256" key="2">
    <source>
        <dbReference type="ARBA" id="ARBA00022491"/>
    </source>
</evidence>
<comment type="cofactor">
    <cofactor evidence="7">
        <name>Zn(2+)</name>
        <dbReference type="ChEBI" id="CHEBI:29105"/>
    </cofactor>
    <text evidence="7">Binds 1 zinc ion per subunit.</text>
</comment>
<proteinExistence type="inferred from homology"/>
<evidence type="ECO:0000313" key="8">
    <source>
        <dbReference type="EMBL" id="SEB49418.1"/>
    </source>
</evidence>
<keyword evidence="3 7" id="KW-0862">Zinc</keyword>
<dbReference type="InterPro" id="IPR043135">
    <property type="entry name" value="Fur_C"/>
</dbReference>
<evidence type="ECO:0000256" key="4">
    <source>
        <dbReference type="ARBA" id="ARBA00023015"/>
    </source>
</evidence>
<dbReference type="InterPro" id="IPR036388">
    <property type="entry name" value="WH-like_DNA-bd_sf"/>
</dbReference>
<dbReference type="SUPFAM" id="SSF46785">
    <property type="entry name" value="Winged helix' DNA-binding domain"/>
    <property type="match status" value="1"/>
</dbReference>